<dbReference type="Gene3D" id="3.40.50.880">
    <property type="match status" value="1"/>
</dbReference>
<dbReference type="AlphaFoldDB" id="A0A1G9UG82"/>
<dbReference type="PANTHER" id="PTHR42695">
    <property type="entry name" value="GLUTAMINE AMIDOTRANSFERASE YLR126C-RELATED"/>
    <property type="match status" value="1"/>
</dbReference>
<dbReference type="InterPro" id="IPR029062">
    <property type="entry name" value="Class_I_gatase-like"/>
</dbReference>
<name>A0A1G9UG82_9EURY</name>
<dbReference type="Proteomes" id="UP000199370">
    <property type="component" value="Unassembled WGS sequence"/>
</dbReference>
<dbReference type="SUPFAM" id="SSF52317">
    <property type="entry name" value="Class I glutamine amidotransferase-like"/>
    <property type="match status" value="1"/>
</dbReference>
<organism evidence="2 3">
    <name type="scientific">Haloarchaeobius iranensis</name>
    <dbReference type="NCBI Taxonomy" id="996166"/>
    <lineage>
        <taxon>Archaea</taxon>
        <taxon>Methanobacteriati</taxon>
        <taxon>Methanobacteriota</taxon>
        <taxon>Stenosarchaea group</taxon>
        <taxon>Halobacteria</taxon>
        <taxon>Halobacteriales</taxon>
        <taxon>Halorubellaceae</taxon>
        <taxon>Haloarchaeobius</taxon>
    </lineage>
</organism>
<dbReference type="PANTHER" id="PTHR42695:SF5">
    <property type="entry name" value="GLUTAMINE AMIDOTRANSFERASE YLR126C-RELATED"/>
    <property type="match status" value="1"/>
</dbReference>
<dbReference type="RefSeq" id="WP_089731887.1">
    <property type="nucleotide sequence ID" value="NZ_FNIA01000004.1"/>
</dbReference>
<evidence type="ECO:0000313" key="3">
    <source>
        <dbReference type="Proteomes" id="UP000199370"/>
    </source>
</evidence>
<proteinExistence type="predicted"/>
<dbReference type="EMBL" id="FNIA01000004">
    <property type="protein sequence ID" value="SDM58919.1"/>
    <property type="molecule type" value="Genomic_DNA"/>
</dbReference>
<keyword evidence="3" id="KW-1185">Reference proteome</keyword>
<accession>A0A1G9UG82</accession>
<evidence type="ECO:0000313" key="2">
    <source>
        <dbReference type="EMBL" id="SDM58919.1"/>
    </source>
</evidence>
<protein>
    <submittedName>
        <fullName evidence="2">GMP synthase (Glutamine-hydrolysing)</fullName>
    </submittedName>
</protein>
<reference evidence="2 3" key="1">
    <citation type="submission" date="2016-10" db="EMBL/GenBank/DDBJ databases">
        <authorList>
            <person name="de Groot N.N."/>
        </authorList>
    </citation>
    <scope>NUCLEOTIDE SEQUENCE [LARGE SCALE GENOMIC DNA]</scope>
    <source>
        <strain evidence="3">EB21,IBRC-M 10013,KCTC 4048</strain>
    </source>
</reference>
<dbReference type="Pfam" id="PF00117">
    <property type="entry name" value="GATase"/>
    <property type="match status" value="1"/>
</dbReference>
<gene>
    <name evidence="2" type="ORF">SAMN05192554_104112</name>
</gene>
<evidence type="ECO:0000259" key="1">
    <source>
        <dbReference type="Pfam" id="PF00117"/>
    </source>
</evidence>
<dbReference type="CDD" id="cd01741">
    <property type="entry name" value="GATase1_1"/>
    <property type="match status" value="1"/>
</dbReference>
<dbReference type="STRING" id="996166.SAMN05192554_104112"/>
<dbReference type="OrthoDB" id="3321at2157"/>
<dbReference type="GO" id="GO:0005829">
    <property type="term" value="C:cytosol"/>
    <property type="evidence" value="ECO:0007669"/>
    <property type="project" value="TreeGrafter"/>
</dbReference>
<feature type="domain" description="Glutamine amidotransferase" evidence="1">
    <location>
        <begin position="44"/>
        <end position="181"/>
    </location>
</feature>
<sequence length="217" mass="23488">MADQTVLVVRNEVDPDAEYHEEALLAQFDEPVVARYPDGDTPTLDGVDAVVLTGSTAGVYEADEHPWMDDEMALVAELVEREIPTLAVCFGHQLVNAALGGTVEHVGTTATLVDVEFGDDPLFDGVAPVVPAVHGDAVTEPGDGLDVVASAGHCRVFGTRHRDAPLWTVQFHPEFTAEYRDRLVADFGWEDGDHGFDGVDATRVYENFLRLAAERSA</sequence>
<dbReference type="PROSITE" id="PS51273">
    <property type="entry name" value="GATASE_TYPE_1"/>
    <property type="match status" value="1"/>
</dbReference>
<dbReference type="InterPro" id="IPR044992">
    <property type="entry name" value="ChyE-like"/>
</dbReference>
<dbReference type="InterPro" id="IPR017926">
    <property type="entry name" value="GATASE"/>
</dbReference>